<feature type="transmembrane region" description="Helical" evidence="7">
    <location>
        <begin position="353"/>
        <end position="372"/>
    </location>
</feature>
<dbReference type="InterPro" id="IPR006153">
    <property type="entry name" value="Cation/H_exchanger_TM"/>
</dbReference>
<dbReference type="PANTHER" id="PTHR42751:SF4">
    <property type="entry name" value="K(+)_H(+) ANTIPORTER SUBUNIT KHTU"/>
    <property type="match status" value="1"/>
</dbReference>
<evidence type="ECO:0000256" key="5">
    <source>
        <dbReference type="ARBA" id="ARBA00022989"/>
    </source>
</evidence>
<dbReference type="InterPro" id="IPR001607">
    <property type="entry name" value="Znf_UBP"/>
</dbReference>
<keyword evidence="4 7" id="KW-0812">Transmembrane</keyword>
<dbReference type="GO" id="GO:0016020">
    <property type="term" value="C:membrane"/>
    <property type="evidence" value="ECO:0007669"/>
    <property type="project" value="UniProtKB-SubCell"/>
</dbReference>
<proteinExistence type="inferred from homology"/>
<dbReference type="Gene3D" id="1.20.1530.20">
    <property type="match status" value="1"/>
</dbReference>
<evidence type="ECO:0000256" key="1">
    <source>
        <dbReference type="ARBA" id="ARBA00004141"/>
    </source>
</evidence>
<dbReference type="RefSeq" id="WP_106251206.1">
    <property type="nucleotide sequence ID" value="NZ_PVZC01000008.1"/>
</dbReference>
<keyword evidence="5 7" id="KW-1133">Transmembrane helix</keyword>
<evidence type="ECO:0000256" key="4">
    <source>
        <dbReference type="ARBA" id="ARBA00022692"/>
    </source>
</evidence>
<evidence type="ECO:0000256" key="6">
    <source>
        <dbReference type="ARBA" id="ARBA00023136"/>
    </source>
</evidence>
<dbReference type="EMBL" id="PVZC01000008">
    <property type="protein sequence ID" value="PRX96335.1"/>
    <property type="molecule type" value="Genomic_DNA"/>
</dbReference>
<feature type="transmembrane region" description="Helical" evidence="7">
    <location>
        <begin position="262"/>
        <end position="284"/>
    </location>
</feature>
<keyword evidence="10" id="KW-1185">Reference proteome</keyword>
<protein>
    <submittedName>
        <fullName evidence="9">Potassium/proton antiporter membrane subunit (CPA2 family)</fullName>
    </submittedName>
</protein>
<evidence type="ECO:0000313" key="10">
    <source>
        <dbReference type="Proteomes" id="UP000237846"/>
    </source>
</evidence>
<name>A0A2T0PXS5_9ACTN</name>
<dbReference type="Pfam" id="PF02148">
    <property type="entry name" value="zf-UBP"/>
    <property type="match status" value="1"/>
</dbReference>
<feature type="transmembrane region" description="Helical" evidence="7">
    <location>
        <begin position="325"/>
        <end position="347"/>
    </location>
</feature>
<keyword evidence="6 7" id="KW-0472">Membrane</keyword>
<evidence type="ECO:0000256" key="3">
    <source>
        <dbReference type="ARBA" id="ARBA00022448"/>
    </source>
</evidence>
<dbReference type="GO" id="GO:0008270">
    <property type="term" value="F:zinc ion binding"/>
    <property type="evidence" value="ECO:0007669"/>
    <property type="project" value="InterPro"/>
</dbReference>
<gene>
    <name evidence="9" type="ORF">CLV72_108343</name>
</gene>
<dbReference type="PROSITE" id="PS50271">
    <property type="entry name" value="ZF_UBP"/>
    <property type="match status" value="1"/>
</dbReference>
<evidence type="ECO:0000256" key="7">
    <source>
        <dbReference type="SAM" id="Phobius"/>
    </source>
</evidence>
<feature type="transmembrane region" description="Helical" evidence="7">
    <location>
        <begin position="179"/>
        <end position="202"/>
    </location>
</feature>
<reference evidence="9 10" key="1">
    <citation type="submission" date="2018-03" db="EMBL/GenBank/DDBJ databases">
        <title>Genomic Encyclopedia of Archaeal and Bacterial Type Strains, Phase II (KMG-II): from individual species to whole genera.</title>
        <authorList>
            <person name="Goeker M."/>
        </authorList>
    </citation>
    <scope>NUCLEOTIDE SEQUENCE [LARGE SCALE GENOMIC DNA]</scope>
    <source>
        <strain evidence="9 10">DSM 45601</strain>
    </source>
</reference>
<dbReference type="PANTHER" id="PTHR42751">
    <property type="entry name" value="SODIUM/HYDROGEN EXCHANGER FAMILY/TRKA DOMAIN PROTEIN"/>
    <property type="match status" value="1"/>
</dbReference>
<feature type="transmembrane region" description="Helical" evidence="7">
    <location>
        <begin position="6"/>
        <end position="23"/>
    </location>
</feature>
<sequence>MHGELLSLGALILIAALIARLGRRFGLPTVPCYMIAGIVFGPGTPGPTLIEHPEDLSLLASLGLVLLLFHLGVEFPVEQVLGSGRRLFVAAGCYIGLNVTAGLVFGLALGWGVPEALVLAGALGISSSAIATKLLIEMRRLTNAETPVILGVIVIEDLFLAFYLALLQPVLSGAESPLLLARDIGISFGFLVLLFAVARYGARLIGALIHSHEDELLAIGMVGLVALVAGLSADVGLSDAIGALMIGLVVSRTSVRDRVERLVLPLRDVFAAVFFVAFGLSINIADLGPVVVPVLIAVVLTVLTNVTSGFIAARLYGFNQRAAANIGLTVLGRGEFSLILATLALAAGLDERVGPFVALYVLILAVLSPLLASQSRYLARVMPDRLLNPNWRYVREETISTACTHLDQIRIENTDIDYCQACGEDGEWVELRLCTSCGFVGCCNDSPNRHSEAHFRETEHPIIESLQPGQGWEYCYVDETLVREPMGSNRSESRSEN</sequence>
<dbReference type="Pfam" id="PF00999">
    <property type="entry name" value="Na_H_Exchanger"/>
    <property type="match status" value="1"/>
</dbReference>
<dbReference type="InterPro" id="IPR013083">
    <property type="entry name" value="Znf_RING/FYVE/PHD"/>
</dbReference>
<dbReference type="Gene3D" id="3.30.40.10">
    <property type="entry name" value="Zinc/RING finger domain, C3HC4 (zinc finger)"/>
    <property type="match status" value="1"/>
</dbReference>
<feature type="transmembrane region" description="Helical" evidence="7">
    <location>
        <begin position="148"/>
        <end position="167"/>
    </location>
</feature>
<feature type="transmembrane region" description="Helical" evidence="7">
    <location>
        <begin position="56"/>
        <end position="75"/>
    </location>
</feature>
<feature type="transmembrane region" description="Helical" evidence="7">
    <location>
        <begin position="87"/>
        <end position="111"/>
    </location>
</feature>
<feature type="transmembrane region" description="Helical" evidence="7">
    <location>
        <begin position="290"/>
        <end position="313"/>
    </location>
</feature>
<feature type="transmembrane region" description="Helical" evidence="7">
    <location>
        <begin position="30"/>
        <end position="50"/>
    </location>
</feature>
<organism evidence="9 10">
    <name type="scientific">Allonocardiopsis opalescens</name>
    <dbReference type="NCBI Taxonomy" id="1144618"/>
    <lineage>
        <taxon>Bacteria</taxon>
        <taxon>Bacillati</taxon>
        <taxon>Actinomycetota</taxon>
        <taxon>Actinomycetes</taxon>
        <taxon>Streptosporangiales</taxon>
        <taxon>Allonocardiopsis</taxon>
    </lineage>
</organism>
<feature type="transmembrane region" description="Helical" evidence="7">
    <location>
        <begin position="214"/>
        <end position="231"/>
    </location>
</feature>
<dbReference type="GO" id="GO:1902600">
    <property type="term" value="P:proton transmembrane transport"/>
    <property type="evidence" value="ECO:0007669"/>
    <property type="project" value="InterPro"/>
</dbReference>
<evidence type="ECO:0000313" key="9">
    <source>
        <dbReference type="EMBL" id="PRX96335.1"/>
    </source>
</evidence>
<dbReference type="AlphaFoldDB" id="A0A2T0PXS5"/>
<comment type="caution">
    <text evidence="9">The sequence shown here is derived from an EMBL/GenBank/DDBJ whole genome shotgun (WGS) entry which is preliminary data.</text>
</comment>
<comment type="subcellular location">
    <subcellularLocation>
        <location evidence="1">Membrane</location>
        <topology evidence="1">Multi-pass membrane protein</topology>
    </subcellularLocation>
</comment>
<feature type="transmembrane region" description="Helical" evidence="7">
    <location>
        <begin position="117"/>
        <end position="136"/>
    </location>
</feature>
<evidence type="ECO:0000256" key="2">
    <source>
        <dbReference type="ARBA" id="ARBA00005551"/>
    </source>
</evidence>
<evidence type="ECO:0000259" key="8">
    <source>
        <dbReference type="PROSITE" id="PS50271"/>
    </source>
</evidence>
<feature type="domain" description="UBP-type" evidence="8">
    <location>
        <begin position="401"/>
        <end position="497"/>
    </location>
</feature>
<dbReference type="SUPFAM" id="SSF57850">
    <property type="entry name" value="RING/U-box"/>
    <property type="match status" value="1"/>
</dbReference>
<dbReference type="InterPro" id="IPR038770">
    <property type="entry name" value="Na+/solute_symporter_sf"/>
</dbReference>
<dbReference type="GO" id="GO:0015297">
    <property type="term" value="F:antiporter activity"/>
    <property type="evidence" value="ECO:0007669"/>
    <property type="project" value="InterPro"/>
</dbReference>
<accession>A0A2T0PXS5</accession>
<dbReference type="Proteomes" id="UP000237846">
    <property type="component" value="Unassembled WGS sequence"/>
</dbReference>
<comment type="similarity">
    <text evidence="2">Belongs to the monovalent cation:proton antiporter 2 (CPA2) transporter (TC 2.A.37) family.</text>
</comment>
<keyword evidence="3" id="KW-0813">Transport</keyword>
<dbReference type="OrthoDB" id="120315at2"/>